<gene>
    <name evidence="1" type="ORF">HMPREF1250_1193</name>
</gene>
<accession>U7UEE9</accession>
<dbReference type="Proteomes" id="UP000017090">
    <property type="component" value="Unassembled WGS sequence"/>
</dbReference>
<dbReference type="EMBL" id="AWXA01000051">
    <property type="protein sequence ID" value="ERT57812.1"/>
    <property type="molecule type" value="Genomic_DNA"/>
</dbReference>
<evidence type="ECO:0000313" key="1">
    <source>
        <dbReference type="EMBL" id="ERT57812.1"/>
    </source>
</evidence>
<protein>
    <submittedName>
        <fullName evidence="1">Uncharacterized protein</fullName>
    </submittedName>
</protein>
<dbReference type="STRING" id="1111454.HMPREF1250_1193"/>
<dbReference type="PATRIC" id="fig|1111454.3.peg.1876"/>
<dbReference type="AlphaFoldDB" id="U7UEE9"/>
<name>U7UEE9_9FIRM</name>
<reference evidence="1 2" key="1">
    <citation type="submission" date="2013-09" db="EMBL/GenBank/DDBJ databases">
        <authorList>
            <person name="Durkin A.S."/>
            <person name="Haft D.R."/>
            <person name="McCorrison J."/>
            <person name="Torralba M."/>
            <person name="Gillis M."/>
            <person name="Haft D.H."/>
            <person name="Methe B."/>
            <person name="Sutton G."/>
            <person name="Nelson K.E."/>
        </authorList>
    </citation>
    <scope>NUCLEOTIDE SEQUENCE [LARGE SCALE GENOMIC DNA]</scope>
    <source>
        <strain evidence="1 2">BV3C16-1</strain>
    </source>
</reference>
<sequence>MAKPKNRFWDIKLLAALCLFFLCCAGLFLSYDRLYRDTPDYAASRLVAAIRENDPDRAAAYMNGESLTAQFFDALTSEYQGTAEPSAAARLIWLPLRTDFIATGRQWIKNETAGRTDDQNALAVSQKMAGQMRELNLPVPLTNWHCTAMSFSRPLTETTAEITFTLHNDALDQDILCPTIWKRNDLHRWQLQEFSDAPLLVRDLRRAYRTALATYNEDQQRQIDKLAGAEVTAAALIRQDDKNAPTFLRIQYVAHFPSGTAALSNVRAVYTLRRSNDDTILYRTEMHLSAADPEQPHTSQFLLSPLATAQFYPLGQMVISDTTSTISVISVRLKDGTVLAKETCLPVEL</sequence>
<proteinExistence type="predicted"/>
<dbReference type="RefSeq" id="WP_023054316.1">
    <property type="nucleotide sequence ID" value="NZ_AWXA01000051.1"/>
</dbReference>
<dbReference type="OrthoDB" id="1624172at2"/>
<evidence type="ECO:0000313" key="2">
    <source>
        <dbReference type="Proteomes" id="UP000017090"/>
    </source>
</evidence>
<keyword evidence="2" id="KW-1185">Reference proteome</keyword>
<organism evidence="1 2">
    <name type="scientific">Megasphaera vaginalis</name>
    <name type="common">ex Srinivasan et al. 2021</name>
    <dbReference type="NCBI Taxonomy" id="1111454"/>
    <lineage>
        <taxon>Bacteria</taxon>
        <taxon>Bacillati</taxon>
        <taxon>Bacillota</taxon>
        <taxon>Negativicutes</taxon>
        <taxon>Veillonellales</taxon>
        <taxon>Veillonellaceae</taxon>
        <taxon>Megasphaera</taxon>
    </lineage>
</organism>
<comment type="caution">
    <text evidence="1">The sequence shown here is derived from an EMBL/GenBank/DDBJ whole genome shotgun (WGS) entry which is preliminary data.</text>
</comment>